<dbReference type="GO" id="GO:0005634">
    <property type="term" value="C:nucleus"/>
    <property type="evidence" value="ECO:0007669"/>
    <property type="project" value="TreeGrafter"/>
</dbReference>
<sequence>MTESSIDFEKVKSVCKLIIKDADLEKVTMKIMRLEAEKNLSLSQGTLSLPENKRRFKEIVDQILSGSSTGNSESSSVSIVIPNPPNTIEGKGSILKASDSDTQNKSGESKSASSASSSEDESDESEPKNKRRSISSPTSKQQKKHKSSSSKAKDDDTISKLKKYVFKCGARKIWSKVLKDKSKNEQVKYLKDLLSNLGMEGRPSLAKCAKIKAQRELEEELREIKEDNIIQSPSNNRVGQSGRQKKRLKRHSSSSFKSEDFDSKSNGAQASLIKNSDTSNDDTVIFPESTPAKDKKKNKIIYSSDSE</sequence>
<dbReference type="Proteomes" id="UP000245609">
    <property type="component" value="Unassembled WGS sequence"/>
</dbReference>
<feature type="compositionally biased region" description="Low complexity" evidence="1">
    <location>
        <begin position="105"/>
        <end position="117"/>
    </location>
</feature>
<accession>A0A2T9ZI45</accession>
<feature type="compositionally biased region" description="Basic residues" evidence="1">
    <location>
        <begin position="243"/>
        <end position="252"/>
    </location>
</feature>
<dbReference type="OrthoDB" id="552755at2759"/>
<keyword evidence="4" id="KW-1185">Reference proteome</keyword>
<protein>
    <recommendedName>
        <fullName evidence="2">DEK-C domain-containing protein</fullName>
    </recommendedName>
</protein>
<evidence type="ECO:0000259" key="2">
    <source>
        <dbReference type="PROSITE" id="PS51998"/>
    </source>
</evidence>
<name>A0A2T9ZI45_9FUNG</name>
<feature type="domain" description="DEK-C" evidence="2">
    <location>
        <begin position="5"/>
        <end position="65"/>
    </location>
</feature>
<organism evidence="3 4">
    <name type="scientific">Smittium megazygosporum</name>
    <dbReference type="NCBI Taxonomy" id="133381"/>
    <lineage>
        <taxon>Eukaryota</taxon>
        <taxon>Fungi</taxon>
        <taxon>Fungi incertae sedis</taxon>
        <taxon>Zoopagomycota</taxon>
        <taxon>Kickxellomycotina</taxon>
        <taxon>Harpellomycetes</taxon>
        <taxon>Harpellales</taxon>
        <taxon>Legeriomycetaceae</taxon>
        <taxon>Smittium</taxon>
    </lineage>
</organism>
<dbReference type="PANTHER" id="PTHR15410:SF2">
    <property type="entry name" value="HIRA-INTERACTING PROTEIN 3"/>
    <property type="match status" value="1"/>
</dbReference>
<dbReference type="PANTHER" id="PTHR15410">
    <property type="entry name" value="HIRA-INTERACTING PROTEIN 3"/>
    <property type="match status" value="1"/>
</dbReference>
<dbReference type="EMBL" id="MBFS01000152">
    <property type="protein sequence ID" value="PVV04177.1"/>
    <property type="molecule type" value="Genomic_DNA"/>
</dbReference>
<reference evidence="3 4" key="1">
    <citation type="journal article" date="2018" name="MBio">
        <title>Comparative Genomics Reveals the Core Gene Toolbox for the Fungus-Insect Symbiosis.</title>
        <authorList>
            <person name="Wang Y."/>
            <person name="Stata M."/>
            <person name="Wang W."/>
            <person name="Stajich J.E."/>
            <person name="White M.M."/>
            <person name="Moncalvo J.M."/>
        </authorList>
    </citation>
    <scope>NUCLEOTIDE SEQUENCE [LARGE SCALE GENOMIC DNA]</scope>
    <source>
        <strain evidence="3 4">SC-DP-2</strain>
    </source>
</reference>
<evidence type="ECO:0000313" key="4">
    <source>
        <dbReference type="Proteomes" id="UP000245609"/>
    </source>
</evidence>
<feature type="region of interest" description="Disordered" evidence="1">
    <location>
        <begin position="226"/>
        <end position="307"/>
    </location>
</feature>
<dbReference type="InterPro" id="IPR037647">
    <property type="entry name" value="HIRIP3"/>
</dbReference>
<feature type="compositionally biased region" description="Polar residues" evidence="1">
    <location>
        <begin position="229"/>
        <end position="242"/>
    </location>
</feature>
<comment type="caution">
    <text evidence="3">The sequence shown here is derived from an EMBL/GenBank/DDBJ whole genome shotgun (WGS) entry which is preliminary data.</text>
</comment>
<dbReference type="PROSITE" id="PS51998">
    <property type="entry name" value="DEK_C"/>
    <property type="match status" value="1"/>
</dbReference>
<proteinExistence type="predicted"/>
<evidence type="ECO:0000313" key="3">
    <source>
        <dbReference type="EMBL" id="PVV04177.1"/>
    </source>
</evidence>
<feature type="compositionally biased region" description="Polar residues" evidence="1">
    <location>
        <begin position="266"/>
        <end position="282"/>
    </location>
</feature>
<evidence type="ECO:0000256" key="1">
    <source>
        <dbReference type="SAM" id="MobiDB-lite"/>
    </source>
</evidence>
<feature type="compositionally biased region" description="Low complexity" evidence="1">
    <location>
        <begin position="65"/>
        <end position="81"/>
    </location>
</feature>
<dbReference type="STRING" id="133381.A0A2T9ZI45"/>
<dbReference type="InterPro" id="IPR014876">
    <property type="entry name" value="DEK_C"/>
</dbReference>
<gene>
    <name evidence="3" type="ORF">BB560_001332</name>
</gene>
<dbReference type="AlphaFoldDB" id="A0A2T9ZI45"/>
<feature type="region of interest" description="Disordered" evidence="1">
    <location>
        <begin position="65"/>
        <end position="156"/>
    </location>
</feature>